<keyword evidence="6" id="KW-0949">S-adenosyl-L-methionine</keyword>
<evidence type="ECO:0000256" key="2">
    <source>
        <dbReference type="ARBA" id="ARBA00005217"/>
    </source>
</evidence>
<dbReference type="InterPro" id="IPR032432">
    <property type="entry name" value="Radical_SAM_C"/>
</dbReference>
<evidence type="ECO:0000256" key="10">
    <source>
        <dbReference type="ARBA" id="ARBA00023014"/>
    </source>
</evidence>
<accession>A0ABS5QJQ5</accession>
<dbReference type="EC" id="2.3.1.311" evidence="11"/>
<dbReference type="RefSeq" id="WP_213348077.1">
    <property type="nucleotide sequence ID" value="NZ_JAEDAM010000002.1"/>
</dbReference>
<dbReference type="SFLD" id="SFLDG01086">
    <property type="entry name" value="elongater_protein-like"/>
    <property type="match status" value="1"/>
</dbReference>
<evidence type="ECO:0000256" key="3">
    <source>
        <dbReference type="ARBA" id="ARBA00005494"/>
    </source>
</evidence>
<dbReference type="PANTHER" id="PTHR11135">
    <property type="entry name" value="HISTONE ACETYLTRANSFERASE-RELATED"/>
    <property type="match status" value="1"/>
</dbReference>
<comment type="catalytic activity">
    <reaction evidence="12">
        <text>uridine(34) in tRNA + acetyl-CoA + S-adenosyl-L-methionine + H2O = 5-(carboxymethyl)uridine(34) in tRNA + 5'-deoxyadenosine + L-methionine + CoA + 2 H(+)</text>
        <dbReference type="Rhea" id="RHEA:61020"/>
        <dbReference type="Rhea" id="RHEA-COMP:10407"/>
        <dbReference type="Rhea" id="RHEA-COMP:11727"/>
        <dbReference type="ChEBI" id="CHEBI:15377"/>
        <dbReference type="ChEBI" id="CHEBI:15378"/>
        <dbReference type="ChEBI" id="CHEBI:17319"/>
        <dbReference type="ChEBI" id="CHEBI:57287"/>
        <dbReference type="ChEBI" id="CHEBI:57288"/>
        <dbReference type="ChEBI" id="CHEBI:57844"/>
        <dbReference type="ChEBI" id="CHEBI:59789"/>
        <dbReference type="ChEBI" id="CHEBI:65315"/>
        <dbReference type="ChEBI" id="CHEBI:74882"/>
        <dbReference type="EC" id="2.3.1.311"/>
    </reaction>
    <physiologicalReaction direction="left-to-right" evidence="12">
        <dbReference type="Rhea" id="RHEA:61021"/>
    </physiologicalReaction>
</comment>
<evidence type="ECO:0000256" key="12">
    <source>
        <dbReference type="ARBA" id="ARBA00047372"/>
    </source>
</evidence>
<keyword evidence="8" id="KW-0694">RNA-binding</keyword>
<evidence type="ECO:0000256" key="8">
    <source>
        <dbReference type="ARBA" id="ARBA00022884"/>
    </source>
</evidence>
<organism evidence="14 15">
    <name type="scientific">Candidatus Vampirococcus lugosii</name>
    <dbReference type="NCBI Taxonomy" id="2789015"/>
    <lineage>
        <taxon>Bacteria</taxon>
        <taxon>Candidatus Absconditibacteriota</taxon>
        <taxon>Vampirococcus</taxon>
    </lineage>
</organism>
<keyword evidence="5" id="KW-0820">tRNA-binding</keyword>
<dbReference type="InterPro" id="IPR016181">
    <property type="entry name" value="Acyl_CoA_acyltransferase"/>
</dbReference>
<dbReference type="InterPro" id="IPR006638">
    <property type="entry name" value="Elp3/MiaA/NifB-like_rSAM"/>
</dbReference>
<reference evidence="14 15" key="1">
    <citation type="journal article" date="2021" name="Nat. Commun.">
        <title>Reductive evolution and unique predatory mode in the CPR bacterium Vampirococcus lugosii.</title>
        <authorList>
            <person name="Moreira D."/>
            <person name="Zivanovic Y."/>
            <person name="Lopez-Archilla A.I."/>
            <person name="Iniesto M."/>
            <person name="Lopez-Garcia P."/>
        </authorList>
    </citation>
    <scope>NUCLEOTIDE SEQUENCE [LARGE SCALE GENOMIC DNA]</scope>
    <source>
        <strain evidence="14">Chiprana</strain>
    </source>
</reference>
<evidence type="ECO:0000256" key="1">
    <source>
        <dbReference type="ARBA" id="ARBA00001966"/>
    </source>
</evidence>
<comment type="pathway">
    <text evidence="2">tRNA modification.</text>
</comment>
<keyword evidence="10" id="KW-0411">Iron-sulfur</keyword>
<evidence type="ECO:0000256" key="6">
    <source>
        <dbReference type="ARBA" id="ARBA00022691"/>
    </source>
</evidence>
<dbReference type="Pfam" id="PF04055">
    <property type="entry name" value="Radical_SAM"/>
    <property type="match status" value="1"/>
</dbReference>
<dbReference type="InterPro" id="IPR058240">
    <property type="entry name" value="rSAM_sf"/>
</dbReference>
<keyword evidence="4" id="KW-0004">4Fe-4S</keyword>
<keyword evidence="15" id="KW-1185">Reference proteome</keyword>
<sequence>MNIQDLVSNILLFPEDKITADLIVEQKKEFSKKNNLKSIPTNMELLSVYNNMLDEGKIKENKAIKIALRKRGIRSQSGIVPVQVLTKPFPCPGKCIFCPDDATMPKSYINTEPGAMRALLNQFDPIKQVYNRLLSLTMTGHDVDKIEIIVLGGTWDSYPDNYKKQFIKSLFDACNTFFEFKNQTKIKVNNPKFSKYTITDDLNINYPKTLQESHEINENSECRIIGLTVETRPEFVNDKNCQLWRELGITRLEIGIQNMFDDVLLANERGNTVQESRFALHKLRQYGFKFSCHFMPGLYKSTIQKDIKTMELAYSDIFIKPDEIKFYPTSVIANTKLYDLWKSGEYKPLTSEEIKYITKKVQVDIVPSYSRIKRLIRDIPETEIVAGSNITNLRQIVMNDMDLEYKKDYELRKLHYKKMYPNMKILDNLYDFFDIEKEKNEEEITYIISGEPDLFSSRNFVAIDTRSREISNRKLINGEDFLVVRKYKSSVGSEYFISFEDKLGYLYGFTRLLLPKNENTVQYTGLGKNTALIRELHVYGQVAKINEKLKNAFQHTGFGTRLMEIAEKLSLSKGYTKISVISGIGVRGYYKKIGYHLEGTYMLKYLSPVNN</sequence>
<protein>
    <recommendedName>
        <fullName evidence="11">tRNA carboxymethyluridine synthase</fullName>
        <ecNumber evidence="11">2.3.1.311</ecNumber>
    </recommendedName>
</protein>
<comment type="similarity">
    <text evidence="3">Belongs to the ELP3 family.</text>
</comment>
<keyword evidence="9" id="KW-0408">Iron</keyword>
<dbReference type="SUPFAM" id="SSF55729">
    <property type="entry name" value="Acyl-CoA N-acyltransferases (Nat)"/>
    <property type="match status" value="1"/>
</dbReference>
<evidence type="ECO:0000259" key="13">
    <source>
        <dbReference type="SMART" id="SM00729"/>
    </source>
</evidence>
<dbReference type="SUPFAM" id="SSF102114">
    <property type="entry name" value="Radical SAM enzymes"/>
    <property type="match status" value="1"/>
</dbReference>
<dbReference type="InterPro" id="IPR039661">
    <property type="entry name" value="ELP3"/>
</dbReference>
<keyword evidence="7" id="KW-0479">Metal-binding</keyword>
<evidence type="ECO:0000256" key="9">
    <source>
        <dbReference type="ARBA" id="ARBA00023004"/>
    </source>
</evidence>
<comment type="cofactor">
    <cofactor evidence="1">
        <name>[4Fe-4S] cluster</name>
        <dbReference type="ChEBI" id="CHEBI:49883"/>
    </cofactor>
</comment>
<evidence type="ECO:0000313" key="14">
    <source>
        <dbReference type="EMBL" id="MBS8121498.1"/>
    </source>
</evidence>
<dbReference type="SFLD" id="SFLDS00029">
    <property type="entry name" value="Radical_SAM"/>
    <property type="match status" value="1"/>
</dbReference>
<feature type="domain" description="Elp3/MiaA/NifB-like radical SAM core" evidence="13">
    <location>
        <begin position="81"/>
        <end position="360"/>
    </location>
</feature>
<dbReference type="Proteomes" id="UP000680365">
    <property type="component" value="Unassembled WGS sequence"/>
</dbReference>
<keyword evidence="14" id="KW-0808">Transferase</keyword>
<dbReference type="EMBL" id="JAEDAM010000002">
    <property type="protein sequence ID" value="MBS8121498.1"/>
    <property type="molecule type" value="Genomic_DNA"/>
</dbReference>
<dbReference type="InterPro" id="IPR007197">
    <property type="entry name" value="rSAM"/>
</dbReference>
<evidence type="ECO:0000256" key="11">
    <source>
        <dbReference type="ARBA" id="ARBA00044771"/>
    </source>
</evidence>
<dbReference type="Gene3D" id="3.40.630.30">
    <property type="match status" value="1"/>
</dbReference>
<gene>
    <name evidence="14" type="ORF">VAMP_5n204</name>
</gene>
<name>A0ABS5QJQ5_9BACT</name>
<dbReference type="Pfam" id="PF16199">
    <property type="entry name" value="Radical_SAM_C"/>
    <property type="match status" value="1"/>
</dbReference>
<keyword evidence="14" id="KW-0012">Acyltransferase</keyword>
<evidence type="ECO:0000256" key="7">
    <source>
        <dbReference type="ARBA" id="ARBA00022723"/>
    </source>
</evidence>
<dbReference type="GO" id="GO:0061733">
    <property type="term" value="F:protein-lysine-acetyltransferase activity"/>
    <property type="evidence" value="ECO:0007669"/>
    <property type="project" value="UniProtKB-EC"/>
</dbReference>
<dbReference type="PANTHER" id="PTHR11135:SF2">
    <property type="entry name" value="ELONGATOR COMPLEX PROTEIN 3"/>
    <property type="match status" value="1"/>
</dbReference>
<comment type="caution">
    <text evidence="14">The sequence shown here is derived from an EMBL/GenBank/DDBJ whole genome shotgun (WGS) entry which is preliminary data.</text>
</comment>
<evidence type="ECO:0000256" key="4">
    <source>
        <dbReference type="ARBA" id="ARBA00022485"/>
    </source>
</evidence>
<proteinExistence type="inferred from homology"/>
<dbReference type="SMART" id="SM00729">
    <property type="entry name" value="Elp3"/>
    <property type="match status" value="1"/>
</dbReference>
<evidence type="ECO:0000256" key="5">
    <source>
        <dbReference type="ARBA" id="ARBA00022555"/>
    </source>
</evidence>
<evidence type="ECO:0000313" key="15">
    <source>
        <dbReference type="Proteomes" id="UP000680365"/>
    </source>
</evidence>